<feature type="region of interest" description="Disordered" evidence="1">
    <location>
        <begin position="1"/>
        <end position="48"/>
    </location>
</feature>
<comment type="caution">
    <text evidence="2">The sequence shown here is derived from an EMBL/GenBank/DDBJ whole genome shotgun (WGS) entry which is preliminary data.</text>
</comment>
<organism evidence="2 3">
    <name type="scientific">Periplaneta americana</name>
    <name type="common">American cockroach</name>
    <name type="synonym">Blatta americana</name>
    <dbReference type="NCBI Taxonomy" id="6978"/>
    <lineage>
        <taxon>Eukaryota</taxon>
        <taxon>Metazoa</taxon>
        <taxon>Ecdysozoa</taxon>
        <taxon>Arthropoda</taxon>
        <taxon>Hexapoda</taxon>
        <taxon>Insecta</taxon>
        <taxon>Pterygota</taxon>
        <taxon>Neoptera</taxon>
        <taxon>Polyneoptera</taxon>
        <taxon>Dictyoptera</taxon>
        <taxon>Blattodea</taxon>
        <taxon>Blattoidea</taxon>
        <taxon>Blattidae</taxon>
        <taxon>Blattinae</taxon>
        <taxon>Periplaneta</taxon>
    </lineage>
</organism>
<sequence length="115" mass="12804">MSPESSTESYPVFARIGLKENPRKTQPGNLPRPGFEPGPPGFAARRPNRYSTGVDLTSDINMASLMRQLGQEIMGQAIIAPVEQSVRRLVQDAVDGIRRLPEVWRRVLHVGGDYF</sequence>
<gene>
    <name evidence="2" type="ORF">ANN_05008</name>
</gene>
<protein>
    <submittedName>
        <fullName evidence="2">Uncharacterized protein</fullName>
    </submittedName>
</protein>
<proteinExistence type="predicted"/>
<evidence type="ECO:0000313" key="2">
    <source>
        <dbReference type="EMBL" id="KAJ4443340.1"/>
    </source>
</evidence>
<dbReference type="Proteomes" id="UP001148838">
    <property type="component" value="Unassembled WGS sequence"/>
</dbReference>
<accession>A0ABQ8TCD5</accession>
<reference evidence="2 3" key="1">
    <citation type="journal article" date="2022" name="Allergy">
        <title>Genome assembly and annotation of Periplaneta americana reveal a comprehensive cockroach allergen profile.</title>
        <authorList>
            <person name="Wang L."/>
            <person name="Xiong Q."/>
            <person name="Saelim N."/>
            <person name="Wang L."/>
            <person name="Nong W."/>
            <person name="Wan A.T."/>
            <person name="Shi M."/>
            <person name="Liu X."/>
            <person name="Cao Q."/>
            <person name="Hui J.H.L."/>
            <person name="Sookrung N."/>
            <person name="Leung T.F."/>
            <person name="Tungtrongchitr A."/>
            <person name="Tsui S.K.W."/>
        </authorList>
    </citation>
    <scope>NUCLEOTIDE SEQUENCE [LARGE SCALE GENOMIC DNA]</scope>
    <source>
        <strain evidence="2">PWHHKU_190912</strain>
    </source>
</reference>
<evidence type="ECO:0000256" key="1">
    <source>
        <dbReference type="SAM" id="MobiDB-lite"/>
    </source>
</evidence>
<name>A0ABQ8TCD5_PERAM</name>
<keyword evidence="3" id="KW-1185">Reference proteome</keyword>
<dbReference type="EMBL" id="JAJSOF020000013">
    <property type="protein sequence ID" value="KAJ4443340.1"/>
    <property type="molecule type" value="Genomic_DNA"/>
</dbReference>
<evidence type="ECO:0000313" key="3">
    <source>
        <dbReference type="Proteomes" id="UP001148838"/>
    </source>
</evidence>